<comment type="caution">
    <text evidence="4">The sequence shown here is derived from an EMBL/GenBank/DDBJ whole genome shotgun (WGS) entry which is preliminary data.</text>
</comment>
<dbReference type="EMBL" id="CAWUHD010000178">
    <property type="protein sequence ID" value="CAK7237317.1"/>
    <property type="molecule type" value="Genomic_DNA"/>
</dbReference>
<sequence>MVLDLLELMKTSLDREVRVDDEVGETQESIVEQIPTEEAPSAMLRRVLSDKEQGAGGKHMSASEMHEALIKHMTREPRVISSVLVESLRALKSVVDSLDRLGSAIRQSSSAERLTERIENYMKRSDNGGVLEDIVYFRLKFMLVDGQKYNDGELPDNARGAALLLCRQLAVSVAYRYSAIMYRRQHVQKRAVRREDKLEGLQNKTHEDAAQRPAVVSHEKNPHLLSPTKRPSNYFNRLRSAPSERTESILSRPESVEVKKVYASSQASFMGVRSVVSIQPGNITLPKPPTIVAPAVEAACPYCLIRFHKDKYENHHWWESHIQGDLKLYTCISEECCQPPLLFASYAEWKKHMDDTHTPQWPMKIHSPASWWCDLDHDEEWFSKEEDFERHMLARHADRIEGYDMDDVKELATAKQPRTRDTCPVCNCIPPKIKIAGTSARDSSAEEREELLKHISLHLKEIGLLSVDYLDANDEGASEASRYASAASLESRNYVPKAETVDGAWVFDDTGLANYVDVDYKSSDLLLVDTQTSDLPEWQVLWIADLLDEEQTLRDHIVFAEKWRSPLEVTHCRKALERWLRPVKRIAYSLSPDDKACIQDLLLTDPRDYKTRMQNTNGGLLRDSYRWILENSIFRQWRRGPQGRILWIRGDPGSGKTMLLCGIIDELEPTTRAARSYLYAYPTTARPYLLRP</sequence>
<organism evidence="4 5">
    <name type="scientific">Sporothrix eucalyptigena</name>
    <dbReference type="NCBI Taxonomy" id="1812306"/>
    <lineage>
        <taxon>Eukaryota</taxon>
        <taxon>Fungi</taxon>
        <taxon>Dikarya</taxon>
        <taxon>Ascomycota</taxon>
        <taxon>Pezizomycotina</taxon>
        <taxon>Sordariomycetes</taxon>
        <taxon>Sordariomycetidae</taxon>
        <taxon>Ophiostomatales</taxon>
        <taxon>Ophiostomataceae</taxon>
        <taxon>Sporothrix</taxon>
    </lineage>
</organism>
<reference evidence="4 5" key="1">
    <citation type="submission" date="2024-01" db="EMBL/GenBank/DDBJ databases">
        <authorList>
            <person name="Allen C."/>
            <person name="Tagirdzhanova G."/>
        </authorList>
    </citation>
    <scope>NUCLEOTIDE SEQUENCE [LARGE SCALE GENOMIC DNA]</scope>
</reference>
<dbReference type="InterPro" id="IPR027417">
    <property type="entry name" value="P-loop_NTPase"/>
</dbReference>
<dbReference type="InterPro" id="IPR056884">
    <property type="entry name" value="NPHP3-like_N"/>
</dbReference>
<feature type="domain" description="Nephrocystin 3-like N-terminal" evidence="3">
    <location>
        <begin position="624"/>
        <end position="679"/>
    </location>
</feature>
<feature type="region of interest" description="Disordered" evidence="2">
    <location>
        <begin position="207"/>
        <end position="231"/>
    </location>
</feature>
<keyword evidence="5" id="KW-1185">Reference proteome</keyword>
<proteinExistence type="predicted"/>
<evidence type="ECO:0000256" key="2">
    <source>
        <dbReference type="SAM" id="MobiDB-lite"/>
    </source>
</evidence>
<protein>
    <recommendedName>
        <fullName evidence="3">Nephrocystin 3-like N-terminal domain-containing protein</fullName>
    </recommendedName>
</protein>
<evidence type="ECO:0000313" key="5">
    <source>
        <dbReference type="Proteomes" id="UP001642482"/>
    </source>
</evidence>
<dbReference type="PANTHER" id="PTHR35391:SF7">
    <property type="entry name" value="C2H2-TYPE DOMAIN-CONTAINING PROTEIN"/>
    <property type="match status" value="1"/>
</dbReference>
<accession>A0ABP0D0J9</accession>
<evidence type="ECO:0000259" key="3">
    <source>
        <dbReference type="Pfam" id="PF24883"/>
    </source>
</evidence>
<evidence type="ECO:0000313" key="4">
    <source>
        <dbReference type="EMBL" id="CAK7237317.1"/>
    </source>
</evidence>
<dbReference type="Pfam" id="PF24883">
    <property type="entry name" value="NPHP3_N"/>
    <property type="match status" value="1"/>
</dbReference>
<gene>
    <name evidence="4" type="ORF">SEUCBS140593_009919</name>
</gene>
<dbReference type="Proteomes" id="UP001642482">
    <property type="component" value="Unassembled WGS sequence"/>
</dbReference>
<name>A0ABP0D0J9_9PEZI</name>
<dbReference type="SUPFAM" id="SSF52540">
    <property type="entry name" value="P-loop containing nucleoside triphosphate hydrolases"/>
    <property type="match status" value="1"/>
</dbReference>
<evidence type="ECO:0000256" key="1">
    <source>
        <dbReference type="ARBA" id="ARBA00022737"/>
    </source>
</evidence>
<keyword evidence="1" id="KW-0677">Repeat</keyword>
<dbReference type="PANTHER" id="PTHR35391">
    <property type="entry name" value="C2H2-TYPE DOMAIN-CONTAINING PROTEIN-RELATED"/>
    <property type="match status" value="1"/>
</dbReference>